<organism evidence="9 10">
    <name type="scientific">Candidatus Terraquivivens tikiterensis</name>
    <dbReference type="NCBI Taxonomy" id="1980982"/>
    <lineage>
        <taxon>Archaea</taxon>
        <taxon>Nitrososphaerota</taxon>
        <taxon>Candidatus Wolframiiraptoraceae</taxon>
        <taxon>Candidatus Terraquivivens</taxon>
    </lineage>
</organism>
<feature type="transmembrane region" description="Helical" evidence="7">
    <location>
        <begin position="212"/>
        <end position="230"/>
    </location>
</feature>
<dbReference type="InterPro" id="IPR000515">
    <property type="entry name" value="MetI-like"/>
</dbReference>
<dbReference type="Gene3D" id="1.10.3720.10">
    <property type="entry name" value="MetI-like"/>
    <property type="match status" value="1"/>
</dbReference>
<dbReference type="SUPFAM" id="SSF161098">
    <property type="entry name" value="MetI-like"/>
    <property type="match status" value="1"/>
</dbReference>
<keyword evidence="5 7" id="KW-1133">Transmembrane helix</keyword>
<comment type="subcellular location">
    <subcellularLocation>
        <location evidence="1 7">Cell membrane</location>
        <topology evidence="1 7">Multi-pass membrane protein</topology>
    </subcellularLocation>
</comment>
<dbReference type="PROSITE" id="PS50928">
    <property type="entry name" value="ABC_TM1"/>
    <property type="match status" value="1"/>
</dbReference>
<dbReference type="AlphaFoldDB" id="A0A2R7Y234"/>
<dbReference type="CDD" id="cd06261">
    <property type="entry name" value="TM_PBP2"/>
    <property type="match status" value="1"/>
</dbReference>
<keyword evidence="3" id="KW-1003">Cell membrane</keyword>
<evidence type="ECO:0000259" key="8">
    <source>
        <dbReference type="PROSITE" id="PS50928"/>
    </source>
</evidence>
<dbReference type="Pfam" id="PF00528">
    <property type="entry name" value="BPD_transp_1"/>
    <property type="match status" value="1"/>
</dbReference>
<dbReference type="Pfam" id="PF12911">
    <property type="entry name" value="OppC_N"/>
    <property type="match status" value="1"/>
</dbReference>
<evidence type="ECO:0000256" key="6">
    <source>
        <dbReference type="ARBA" id="ARBA00023136"/>
    </source>
</evidence>
<comment type="similarity">
    <text evidence="7">Belongs to the binding-protein-dependent transport system permease family.</text>
</comment>
<feature type="transmembrane region" description="Helical" evidence="7">
    <location>
        <begin position="84"/>
        <end position="110"/>
    </location>
</feature>
<dbReference type="EMBL" id="NDWU01000015">
    <property type="protein sequence ID" value="PUA31605.1"/>
    <property type="molecule type" value="Genomic_DNA"/>
</dbReference>
<dbReference type="GO" id="GO:0055085">
    <property type="term" value="P:transmembrane transport"/>
    <property type="evidence" value="ECO:0007669"/>
    <property type="project" value="InterPro"/>
</dbReference>
<dbReference type="PANTHER" id="PTHR43386">
    <property type="entry name" value="OLIGOPEPTIDE TRANSPORT SYSTEM PERMEASE PROTEIN APPC"/>
    <property type="match status" value="1"/>
</dbReference>
<evidence type="ECO:0000256" key="1">
    <source>
        <dbReference type="ARBA" id="ARBA00004651"/>
    </source>
</evidence>
<gene>
    <name evidence="9" type="ORF">B9J98_05840</name>
</gene>
<name>A0A2R7Y234_9ARCH</name>
<keyword evidence="2 7" id="KW-0813">Transport</keyword>
<evidence type="ECO:0000256" key="5">
    <source>
        <dbReference type="ARBA" id="ARBA00022989"/>
    </source>
</evidence>
<feature type="transmembrane region" description="Helical" evidence="7">
    <location>
        <begin position="250"/>
        <end position="271"/>
    </location>
</feature>
<feature type="domain" description="ABC transmembrane type-1" evidence="8">
    <location>
        <begin position="82"/>
        <end position="272"/>
    </location>
</feature>
<dbReference type="GO" id="GO:0005886">
    <property type="term" value="C:plasma membrane"/>
    <property type="evidence" value="ECO:0007669"/>
    <property type="project" value="UniProtKB-SubCell"/>
</dbReference>
<proteinExistence type="inferred from homology"/>
<dbReference type="PANTHER" id="PTHR43386:SF1">
    <property type="entry name" value="D,D-DIPEPTIDE TRANSPORT SYSTEM PERMEASE PROTEIN DDPC-RELATED"/>
    <property type="match status" value="1"/>
</dbReference>
<feature type="transmembrane region" description="Helical" evidence="7">
    <location>
        <begin position="122"/>
        <end position="143"/>
    </location>
</feature>
<evidence type="ECO:0000256" key="2">
    <source>
        <dbReference type="ARBA" id="ARBA00022448"/>
    </source>
</evidence>
<evidence type="ECO:0000256" key="7">
    <source>
        <dbReference type="RuleBase" id="RU363032"/>
    </source>
</evidence>
<keyword evidence="6 7" id="KW-0472">Membrane</keyword>
<evidence type="ECO:0000313" key="9">
    <source>
        <dbReference type="EMBL" id="PUA31605.1"/>
    </source>
</evidence>
<protein>
    <submittedName>
        <fullName evidence="9">D-ala-D-ala transporter subunit</fullName>
    </submittedName>
</protein>
<sequence length="282" mass="31732">MKRERLKRAWFRFKRSKLALTGLILFSALLVMAVFAESVTPYPKHAETYVNFKMRFHPPDLNHLLGTDHLGRDILTRVIFGFRLAFIMIGIVISIVLPVGTVLGLVAGYYKGRWPDYAVMRFADVFVSIPPLILALSICAILEPNIVNAMIAVTLMWWPWYTRMVYSMTSAIRDEPYVWAARALGVRDVSIMFKEILPNILGPVLTKATLDAAWVILIGSAISFLGLGAQPPTPDLGTMVSEYMVYFPRYWWMIIGPTLGIAVLIMAFNLLGDGLREVFAGE</sequence>
<evidence type="ECO:0000256" key="3">
    <source>
        <dbReference type="ARBA" id="ARBA00022475"/>
    </source>
</evidence>
<feature type="transmembrane region" description="Helical" evidence="7">
    <location>
        <begin position="149"/>
        <end position="166"/>
    </location>
</feature>
<dbReference type="Proteomes" id="UP000244066">
    <property type="component" value="Unassembled WGS sequence"/>
</dbReference>
<dbReference type="InterPro" id="IPR050366">
    <property type="entry name" value="BP-dependent_transpt_permease"/>
</dbReference>
<dbReference type="InterPro" id="IPR025966">
    <property type="entry name" value="OppC_N"/>
</dbReference>
<reference evidence="9 10" key="1">
    <citation type="submission" date="2017-04" db="EMBL/GenBank/DDBJ databases">
        <title>Draft Aigarchaeota genome from a New Zealand hot spring.</title>
        <authorList>
            <person name="Reysenbach A.-L."/>
            <person name="Donaho J.A."/>
            <person name="Gerhart J."/>
            <person name="Kelley J.F."/>
            <person name="Kouba K."/>
            <person name="Podar M."/>
            <person name="Stott M."/>
        </authorList>
    </citation>
    <scope>NUCLEOTIDE SEQUENCE [LARGE SCALE GENOMIC DNA]</scope>
    <source>
        <strain evidence="9">NZ13_MG1</strain>
    </source>
</reference>
<comment type="caution">
    <text evidence="9">The sequence shown here is derived from an EMBL/GenBank/DDBJ whole genome shotgun (WGS) entry which is preliminary data.</text>
</comment>
<dbReference type="InterPro" id="IPR035906">
    <property type="entry name" value="MetI-like_sf"/>
</dbReference>
<accession>A0A2R7Y234</accession>
<evidence type="ECO:0000256" key="4">
    <source>
        <dbReference type="ARBA" id="ARBA00022692"/>
    </source>
</evidence>
<keyword evidence="4 7" id="KW-0812">Transmembrane</keyword>
<evidence type="ECO:0000313" key="10">
    <source>
        <dbReference type="Proteomes" id="UP000244066"/>
    </source>
</evidence>